<evidence type="ECO:0000313" key="9">
    <source>
        <dbReference type="EMBL" id="TLD02636.1"/>
    </source>
</evidence>
<proteinExistence type="predicted"/>
<dbReference type="Proteomes" id="UP000306509">
    <property type="component" value="Unassembled WGS sequence"/>
</dbReference>
<evidence type="ECO:0000256" key="2">
    <source>
        <dbReference type="ARBA" id="ARBA00022485"/>
    </source>
</evidence>
<gene>
    <name evidence="9" type="primary">yccM_1</name>
    <name evidence="9" type="ORF">DSM106044_00448</name>
</gene>
<evidence type="ECO:0000259" key="8">
    <source>
        <dbReference type="PROSITE" id="PS51379"/>
    </source>
</evidence>
<dbReference type="InterPro" id="IPR017896">
    <property type="entry name" value="4Fe4S_Fe-S-bd"/>
</dbReference>
<evidence type="ECO:0000313" key="10">
    <source>
        <dbReference type="Proteomes" id="UP000306509"/>
    </source>
</evidence>
<accession>A0A4U8QQG7</accession>
<dbReference type="Gene3D" id="3.30.70.20">
    <property type="match status" value="2"/>
</dbReference>
<comment type="caution">
    <text evidence="9">The sequence shown here is derived from an EMBL/GenBank/DDBJ whole genome shotgun (WGS) entry which is preliminary data.</text>
</comment>
<evidence type="ECO:0000256" key="6">
    <source>
        <dbReference type="ARBA" id="ARBA00023014"/>
    </source>
</evidence>
<dbReference type="GO" id="GO:0051539">
    <property type="term" value="F:4 iron, 4 sulfur cluster binding"/>
    <property type="evidence" value="ECO:0007669"/>
    <property type="project" value="UniProtKB-KW"/>
</dbReference>
<dbReference type="PROSITE" id="PS51379">
    <property type="entry name" value="4FE4S_FER_2"/>
    <property type="match status" value="2"/>
</dbReference>
<dbReference type="GO" id="GO:0005886">
    <property type="term" value="C:plasma membrane"/>
    <property type="evidence" value="ECO:0007669"/>
    <property type="project" value="TreeGrafter"/>
</dbReference>
<dbReference type="GO" id="GO:0046872">
    <property type="term" value="F:metal ion binding"/>
    <property type="evidence" value="ECO:0007669"/>
    <property type="project" value="UniProtKB-KW"/>
</dbReference>
<feature type="transmembrane region" description="Helical" evidence="7">
    <location>
        <begin position="78"/>
        <end position="105"/>
    </location>
</feature>
<dbReference type="Pfam" id="PF00037">
    <property type="entry name" value="Fer4"/>
    <property type="match status" value="1"/>
</dbReference>
<feature type="domain" description="4Fe-4S ferredoxin-type" evidence="8">
    <location>
        <begin position="229"/>
        <end position="252"/>
    </location>
</feature>
<keyword evidence="4" id="KW-0249">Electron transport</keyword>
<evidence type="ECO:0000256" key="4">
    <source>
        <dbReference type="ARBA" id="ARBA00022982"/>
    </source>
</evidence>
<dbReference type="InterPro" id="IPR017900">
    <property type="entry name" value="4Fe4S_Fe_S_CS"/>
</dbReference>
<dbReference type="RefSeq" id="WP_044296780.1">
    <property type="nucleotide sequence ID" value="NZ_CAUSDN010000085.1"/>
</dbReference>
<dbReference type="PROSITE" id="PS00198">
    <property type="entry name" value="4FE4S_FER_1"/>
    <property type="match status" value="1"/>
</dbReference>
<dbReference type="Pfam" id="PF12801">
    <property type="entry name" value="Fer4_5"/>
    <property type="match status" value="3"/>
</dbReference>
<keyword evidence="7" id="KW-0812">Transmembrane</keyword>
<dbReference type="STRING" id="180332.GCA_000797495_04549"/>
<keyword evidence="5" id="KW-0408">Iron</keyword>
<evidence type="ECO:0000256" key="3">
    <source>
        <dbReference type="ARBA" id="ARBA00022723"/>
    </source>
</evidence>
<keyword evidence="2" id="KW-0004">4Fe-4S</keyword>
<dbReference type="PANTHER" id="PTHR30176:SF3">
    <property type="entry name" value="FERREDOXIN-TYPE PROTEIN NAPH"/>
    <property type="match status" value="1"/>
</dbReference>
<keyword evidence="3" id="KW-0479">Metal-binding</keyword>
<organism evidence="9 10">
    <name type="scientific">Robinsoniella peoriensis</name>
    <dbReference type="NCBI Taxonomy" id="180332"/>
    <lineage>
        <taxon>Bacteria</taxon>
        <taxon>Bacillati</taxon>
        <taxon>Bacillota</taxon>
        <taxon>Clostridia</taxon>
        <taxon>Lachnospirales</taxon>
        <taxon>Lachnospiraceae</taxon>
        <taxon>Robinsoniella</taxon>
    </lineage>
</organism>
<sequence>MGILTKLRNHIRLVVQIAFTAVSNGYVNGFLGGTIFKGSTKNLCVPGLNCYSCPGALGSCPIGSLQAVLGSRKYQFSFYVIGFLMAFGAFFGRFICGWLCPFGLVQDLLHKIPFPVKIRKVPGDKFLKYLKYIILVVFVIILPMFAVNLLGNGDPWFCKWICPSGTLFGGIPLVSANPPLQEAIGFLFNWKMGILILIIVLSIVIYRPFCRYLCPLGAIYGCFNKVSIYRYKVDDKKCINCKKCQKVCEMNIPVYETPNSAECIRCGKCKKSCPTGAISSTMSKLYGTFYKK</sequence>
<dbReference type="PANTHER" id="PTHR30176">
    <property type="entry name" value="FERREDOXIN-TYPE PROTEIN NAPH"/>
    <property type="match status" value="1"/>
</dbReference>
<dbReference type="EMBL" id="QGQD01000009">
    <property type="protein sequence ID" value="TLD02636.1"/>
    <property type="molecule type" value="Genomic_DNA"/>
</dbReference>
<feature type="transmembrane region" description="Helical" evidence="7">
    <location>
        <begin position="126"/>
        <end position="147"/>
    </location>
</feature>
<dbReference type="InterPro" id="IPR051684">
    <property type="entry name" value="Electron_Trans/Redox"/>
</dbReference>
<feature type="transmembrane region" description="Helical" evidence="7">
    <location>
        <begin position="183"/>
        <end position="206"/>
    </location>
</feature>
<evidence type="ECO:0000256" key="7">
    <source>
        <dbReference type="SAM" id="Phobius"/>
    </source>
</evidence>
<feature type="domain" description="4Fe-4S ferredoxin-type" evidence="8">
    <location>
        <begin position="253"/>
        <end position="283"/>
    </location>
</feature>
<keyword evidence="10" id="KW-1185">Reference proteome</keyword>
<keyword evidence="6" id="KW-0411">Iron-sulfur</keyword>
<protein>
    <submittedName>
        <fullName evidence="9">Putative electron transport protein YccM</fullName>
    </submittedName>
</protein>
<name>A0A4U8QQG7_9FIRM</name>
<evidence type="ECO:0000256" key="1">
    <source>
        <dbReference type="ARBA" id="ARBA00022448"/>
    </source>
</evidence>
<keyword evidence="7" id="KW-1133">Transmembrane helix</keyword>
<evidence type="ECO:0000256" key="5">
    <source>
        <dbReference type="ARBA" id="ARBA00023004"/>
    </source>
</evidence>
<keyword evidence="7" id="KW-0472">Membrane</keyword>
<keyword evidence="1" id="KW-0813">Transport</keyword>
<reference evidence="9 10" key="1">
    <citation type="journal article" date="2019" name="Anaerobe">
        <title>Detection of Robinsoniella peoriensis in multiple bone samples of a trauma patient.</title>
        <authorList>
            <person name="Schrottner P."/>
            <person name="Hartwich K."/>
            <person name="Bunk B."/>
            <person name="Schober I."/>
            <person name="Helbig S."/>
            <person name="Rudolph W.W."/>
            <person name="Gunzer F."/>
        </authorList>
    </citation>
    <scope>NUCLEOTIDE SEQUENCE [LARGE SCALE GENOMIC DNA]</scope>
    <source>
        <strain evidence="9 10">DSM 106044</strain>
    </source>
</reference>
<dbReference type="SUPFAM" id="SSF54862">
    <property type="entry name" value="4Fe-4S ferredoxins"/>
    <property type="match status" value="1"/>
</dbReference>
<dbReference type="AlphaFoldDB" id="A0A4U8QQG7"/>